<dbReference type="InterPro" id="IPR036390">
    <property type="entry name" value="WH_DNA-bd_sf"/>
</dbReference>
<dbReference type="PROSITE" id="PS01332">
    <property type="entry name" value="HTH_RRF2_1"/>
    <property type="match status" value="1"/>
</dbReference>
<sequence length="149" mass="16786">MIPISEASAIALHSAVYISIKEFASLKDIAERFDVSPNHLSKVLQALVKVGYLTSSKGPAGGFKIAEGKENASFLDIYETIEGKNWQRSCLFHSKCGKYCSSCIMGDLVNDINRKFKNYMESHTIKDHYLLDDDFKINKTDDKKSKQKK</sequence>
<protein>
    <submittedName>
        <fullName evidence="1">BadM/Rrf2 family transcriptional regulator</fullName>
    </submittedName>
</protein>
<evidence type="ECO:0000313" key="1">
    <source>
        <dbReference type="EMBL" id="EKV57374.1"/>
    </source>
</evidence>
<organism evidence="1 2">
    <name type="scientific">Brachyspira hampsonii 30446</name>
    <dbReference type="NCBI Taxonomy" id="1289135"/>
    <lineage>
        <taxon>Bacteria</taxon>
        <taxon>Pseudomonadati</taxon>
        <taxon>Spirochaetota</taxon>
        <taxon>Spirochaetia</taxon>
        <taxon>Brachyspirales</taxon>
        <taxon>Brachyspiraceae</taxon>
        <taxon>Brachyspira</taxon>
    </lineage>
</organism>
<dbReference type="Pfam" id="PF02082">
    <property type="entry name" value="Rrf2"/>
    <property type="match status" value="1"/>
</dbReference>
<reference evidence="1 2" key="1">
    <citation type="submission" date="2012-07" db="EMBL/GenBank/DDBJ databases">
        <title>Genome sequence of Brachyspira sp. 30446, isolated from a pig with mucohaemorrhagic colitis.</title>
        <authorList>
            <person name="Rubin J.E."/>
            <person name="Fernando C."/>
            <person name="Harding J.C.S."/>
            <person name="Hill J.E."/>
        </authorList>
    </citation>
    <scope>NUCLEOTIDE SEQUENCE [LARGE SCALE GENOMIC DNA]</scope>
    <source>
        <strain evidence="1 2">30446</strain>
    </source>
</reference>
<dbReference type="RefSeq" id="WP_008723324.1">
    <property type="nucleotide sequence ID" value="NZ_JH994111.1"/>
</dbReference>
<dbReference type="InterPro" id="IPR030489">
    <property type="entry name" value="TR_Rrf2-type_CS"/>
</dbReference>
<dbReference type="EMBL" id="ALNZ01000022">
    <property type="protein sequence ID" value="EKV57374.1"/>
    <property type="molecule type" value="Genomic_DNA"/>
</dbReference>
<dbReference type="InterPro" id="IPR000944">
    <property type="entry name" value="Tscrpt_reg_Rrf2"/>
</dbReference>
<dbReference type="PROSITE" id="PS51197">
    <property type="entry name" value="HTH_RRF2_2"/>
    <property type="match status" value="1"/>
</dbReference>
<dbReference type="AlphaFoldDB" id="A0A2U4FD05"/>
<dbReference type="GO" id="GO:0003700">
    <property type="term" value="F:DNA-binding transcription factor activity"/>
    <property type="evidence" value="ECO:0007669"/>
    <property type="project" value="TreeGrafter"/>
</dbReference>
<dbReference type="GeneID" id="66487600"/>
<evidence type="ECO:0000313" key="2">
    <source>
        <dbReference type="Proteomes" id="UP000011663"/>
    </source>
</evidence>
<dbReference type="OrthoDB" id="9808360at2"/>
<dbReference type="InterPro" id="IPR036388">
    <property type="entry name" value="WH-like_DNA-bd_sf"/>
</dbReference>
<gene>
    <name evidence="1" type="ORF">A966_05853</name>
</gene>
<dbReference type="PANTHER" id="PTHR33221">
    <property type="entry name" value="WINGED HELIX-TURN-HELIX TRANSCRIPTIONAL REGULATOR, RRF2 FAMILY"/>
    <property type="match status" value="1"/>
</dbReference>
<dbReference type="SUPFAM" id="SSF46785">
    <property type="entry name" value="Winged helix' DNA-binding domain"/>
    <property type="match status" value="1"/>
</dbReference>
<dbReference type="PANTHER" id="PTHR33221:SF9">
    <property type="entry name" value="RRF2 FAMILY PROTEIN"/>
    <property type="match status" value="1"/>
</dbReference>
<dbReference type="NCBIfam" id="TIGR00738">
    <property type="entry name" value="rrf2_super"/>
    <property type="match status" value="1"/>
</dbReference>
<comment type="caution">
    <text evidence="1">The sequence shown here is derived from an EMBL/GenBank/DDBJ whole genome shotgun (WGS) entry which is preliminary data.</text>
</comment>
<proteinExistence type="predicted"/>
<name>A0A2U4FD05_9SPIR</name>
<dbReference type="GO" id="GO:0005829">
    <property type="term" value="C:cytosol"/>
    <property type="evidence" value="ECO:0007669"/>
    <property type="project" value="TreeGrafter"/>
</dbReference>
<dbReference type="STRING" id="1289135.A966_05853"/>
<dbReference type="Proteomes" id="UP000011663">
    <property type="component" value="Unassembled WGS sequence"/>
</dbReference>
<dbReference type="Gene3D" id="1.10.10.10">
    <property type="entry name" value="Winged helix-like DNA-binding domain superfamily/Winged helix DNA-binding domain"/>
    <property type="match status" value="1"/>
</dbReference>
<accession>A0A2U4FD05</accession>